<dbReference type="Gene3D" id="3.90.180.10">
    <property type="entry name" value="Medium-chain alcohol dehydrogenases, catalytic domain"/>
    <property type="match status" value="1"/>
</dbReference>
<protein>
    <recommendedName>
        <fullName evidence="9">enoyl-[acyl-carrier-protein] reductase</fullName>
        <ecNumber evidence="9">1.3.1.104</ecNumber>
    </recommendedName>
</protein>
<keyword evidence="13" id="KW-1185">Reference proteome</keyword>
<dbReference type="InterPro" id="IPR051034">
    <property type="entry name" value="Mito_Enoyl-ACP_Reductase"/>
</dbReference>
<keyword evidence="7" id="KW-0443">Lipid metabolism</keyword>
<dbReference type="SUPFAM" id="SSF51735">
    <property type="entry name" value="NAD(P)-binding Rossmann-fold domains"/>
    <property type="match status" value="1"/>
</dbReference>
<dbReference type="EMBL" id="BAABRI010000002">
    <property type="protein sequence ID" value="GAA5481151.1"/>
    <property type="molecule type" value="Genomic_DNA"/>
</dbReference>
<organism evidence="12 13">
    <name type="scientific">Haloferula sargassicola</name>
    <dbReference type="NCBI Taxonomy" id="490096"/>
    <lineage>
        <taxon>Bacteria</taxon>
        <taxon>Pseudomonadati</taxon>
        <taxon>Verrucomicrobiota</taxon>
        <taxon>Verrucomicrobiia</taxon>
        <taxon>Verrucomicrobiales</taxon>
        <taxon>Verrucomicrobiaceae</taxon>
        <taxon>Haloferula</taxon>
    </lineage>
</organism>
<evidence type="ECO:0000256" key="1">
    <source>
        <dbReference type="ARBA" id="ARBA00010371"/>
    </source>
</evidence>
<comment type="similarity">
    <text evidence="1">Belongs to the zinc-containing alcohol dehydrogenase family. Quinone oxidoreductase subfamily.</text>
</comment>
<dbReference type="Gene3D" id="3.40.50.720">
    <property type="entry name" value="NAD(P)-binding Rossmann-like Domain"/>
    <property type="match status" value="1"/>
</dbReference>
<evidence type="ECO:0000256" key="4">
    <source>
        <dbReference type="ARBA" id="ARBA00022857"/>
    </source>
</evidence>
<evidence type="ECO:0000256" key="9">
    <source>
        <dbReference type="ARBA" id="ARBA00038963"/>
    </source>
</evidence>
<evidence type="ECO:0000256" key="6">
    <source>
        <dbReference type="ARBA" id="ARBA00023002"/>
    </source>
</evidence>
<evidence type="ECO:0000256" key="7">
    <source>
        <dbReference type="ARBA" id="ARBA00023098"/>
    </source>
</evidence>
<keyword evidence="6" id="KW-0560">Oxidoreductase</keyword>
<evidence type="ECO:0000256" key="10">
    <source>
        <dbReference type="ARBA" id="ARBA00048843"/>
    </source>
</evidence>
<keyword evidence="2" id="KW-0444">Lipid biosynthesis</keyword>
<dbReference type="Pfam" id="PF00107">
    <property type="entry name" value="ADH_zinc_N"/>
    <property type="match status" value="1"/>
</dbReference>
<dbReference type="CDD" id="cd08290">
    <property type="entry name" value="ETR"/>
    <property type="match status" value="1"/>
</dbReference>
<evidence type="ECO:0000256" key="5">
    <source>
        <dbReference type="ARBA" id="ARBA00022946"/>
    </source>
</evidence>
<feature type="domain" description="Enoyl reductase (ER)" evidence="11">
    <location>
        <begin position="9"/>
        <end position="320"/>
    </location>
</feature>
<dbReference type="PANTHER" id="PTHR43981:SF2">
    <property type="entry name" value="ENOYL-[ACYL-CARRIER-PROTEIN] REDUCTASE, MITOCHONDRIAL"/>
    <property type="match status" value="1"/>
</dbReference>
<evidence type="ECO:0000313" key="12">
    <source>
        <dbReference type="EMBL" id="GAA5481151.1"/>
    </source>
</evidence>
<dbReference type="InterPro" id="IPR013154">
    <property type="entry name" value="ADH-like_N"/>
</dbReference>
<name>A0ABP9UHK8_9BACT</name>
<evidence type="ECO:0000256" key="3">
    <source>
        <dbReference type="ARBA" id="ARBA00022832"/>
    </source>
</evidence>
<dbReference type="Pfam" id="PF08240">
    <property type="entry name" value="ADH_N"/>
    <property type="match status" value="1"/>
</dbReference>
<dbReference type="InterPro" id="IPR013149">
    <property type="entry name" value="ADH-like_C"/>
</dbReference>
<gene>
    <name evidence="12" type="ORF">Hsar01_00358</name>
</gene>
<evidence type="ECO:0000313" key="13">
    <source>
        <dbReference type="Proteomes" id="UP001476282"/>
    </source>
</evidence>
<dbReference type="InterPro" id="IPR036291">
    <property type="entry name" value="NAD(P)-bd_dom_sf"/>
</dbReference>
<dbReference type="SMART" id="SM00829">
    <property type="entry name" value="PKS_ER"/>
    <property type="match status" value="1"/>
</dbReference>
<dbReference type="EC" id="1.3.1.104" evidence="9"/>
<keyword evidence="8" id="KW-0275">Fatty acid biosynthesis</keyword>
<dbReference type="InterPro" id="IPR020843">
    <property type="entry name" value="ER"/>
</dbReference>
<reference evidence="12 13" key="1">
    <citation type="submission" date="2024-02" db="EMBL/GenBank/DDBJ databases">
        <title>Haloferula sargassicola NBRC 104335.</title>
        <authorList>
            <person name="Ichikawa N."/>
            <person name="Katano-Makiyama Y."/>
            <person name="Hidaka K."/>
        </authorList>
    </citation>
    <scope>NUCLEOTIDE SEQUENCE [LARGE SCALE GENOMIC DNA]</scope>
    <source>
        <strain evidence="12 13">NBRC 104335</strain>
    </source>
</reference>
<comment type="caution">
    <text evidence="12">The sequence shown here is derived from an EMBL/GenBank/DDBJ whole genome shotgun (WGS) entry which is preliminary data.</text>
</comment>
<dbReference type="Proteomes" id="UP001476282">
    <property type="component" value="Unassembled WGS sequence"/>
</dbReference>
<evidence type="ECO:0000256" key="8">
    <source>
        <dbReference type="ARBA" id="ARBA00023160"/>
    </source>
</evidence>
<accession>A0ABP9UHK8</accession>
<dbReference type="RefSeq" id="WP_353565308.1">
    <property type="nucleotide sequence ID" value="NZ_BAABRI010000002.1"/>
</dbReference>
<dbReference type="InterPro" id="IPR011032">
    <property type="entry name" value="GroES-like_sf"/>
</dbReference>
<sequence>MKLAFSSCGTPADVLEWVEHESDPLTAEQVRVKLLAAPINPADLNFIEGTYGVKPELPATPGIEGCGEVVESRHEGFAPGDRVIFLTRAASWTEETTVHGDLLFKLPEGIDPLQAAMLKVNPATAFRMLHGFVAVPPGGWVVQNASNSGVGRCVIQLCRSLGWRTVNLVRREELFDELKAIGADLVLLDNGDAVDAAKEVLGKERAVLALNAVGGDSALRQMNLMAPGGSHVTYGAMGRKPLKVPNGMLIFKDLSLHGFWVTKWLENARLPEVHRTYALLAGLMAEGKLGVPIDSTHKLGDYKRALARLEAPDRDGKVLFVP</sequence>
<dbReference type="SUPFAM" id="SSF50129">
    <property type="entry name" value="GroES-like"/>
    <property type="match status" value="1"/>
</dbReference>
<keyword evidence="5" id="KW-0809">Transit peptide</keyword>
<dbReference type="PANTHER" id="PTHR43981">
    <property type="entry name" value="ENOYL-[ACYL-CARRIER-PROTEIN] REDUCTASE, MITOCHONDRIAL"/>
    <property type="match status" value="1"/>
</dbReference>
<keyword evidence="4" id="KW-0521">NADP</keyword>
<keyword evidence="3" id="KW-0276">Fatty acid metabolism</keyword>
<evidence type="ECO:0000256" key="2">
    <source>
        <dbReference type="ARBA" id="ARBA00022516"/>
    </source>
</evidence>
<evidence type="ECO:0000259" key="11">
    <source>
        <dbReference type="SMART" id="SM00829"/>
    </source>
</evidence>
<comment type="catalytic activity">
    <reaction evidence="10">
        <text>a 2,3-saturated acyl-[ACP] + NADP(+) = a (2E)-enoyl-[ACP] + NADPH + H(+)</text>
        <dbReference type="Rhea" id="RHEA:22564"/>
        <dbReference type="Rhea" id="RHEA-COMP:9925"/>
        <dbReference type="Rhea" id="RHEA-COMP:9926"/>
        <dbReference type="ChEBI" id="CHEBI:15378"/>
        <dbReference type="ChEBI" id="CHEBI:57783"/>
        <dbReference type="ChEBI" id="CHEBI:58349"/>
        <dbReference type="ChEBI" id="CHEBI:78784"/>
        <dbReference type="ChEBI" id="CHEBI:78785"/>
        <dbReference type="EC" id="1.3.1.104"/>
    </reaction>
</comment>
<proteinExistence type="inferred from homology"/>